<keyword evidence="4 8" id="KW-1133">Transmembrane helix</keyword>
<keyword evidence="2" id="KW-0813">Transport</keyword>
<evidence type="ECO:0000313" key="10">
    <source>
        <dbReference type="Proteomes" id="UP001056384"/>
    </source>
</evidence>
<dbReference type="InterPro" id="IPR011701">
    <property type="entry name" value="MFS"/>
</dbReference>
<organism evidence="9 10">
    <name type="scientific">Septoria linicola</name>
    <dbReference type="NCBI Taxonomy" id="215465"/>
    <lineage>
        <taxon>Eukaryota</taxon>
        <taxon>Fungi</taxon>
        <taxon>Dikarya</taxon>
        <taxon>Ascomycota</taxon>
        <taxon>Pezizomycotina</taxon>
        <taxon>Dothideomycetes</taxon>
        <taxon>Dothideomycetidae</taxon>
        <taxon>Mycosphaerellales</taxon>
        <taxon>Mycosphaerellaceae</taxon>
        <taxon>Septoria</taxon>
    </lineage>
</organism>
<feature type="transmembrane region" description="Helical" evidence="8">
    <location>
        <begin position="456"/>
        <end position="476"/>
    </location>
</feature>
<evidence type="ECO:0000256" key="2">
    <source>
        <dbReference type="ARBA" id="ARBA00022448"/>
    </source>
</evidence>
<evidence type="ECO:0000313" key="9">
    <source>
        <dbReference type="EMBL" id="USW47386.1"/>
    </source>
</evidence>
<dbReference type="InterPro" id="IPR036259">
    <property type="entry name" value="MFS_trans_sf"/>
</dbReference>
<feature type="transmembrane region" description="Helical" evidence="8">
    <location>
        <begin position="488"/>
        <end position="512"/>
    </location>
</feature>
<comment type="subcellular location">
    <subcellularLocation>
        <location evidence="1">Membrane</location>
        <topology evidence="1">Multi-pass membrane protein</topology>
    </subcellularLocation>
</comment>
<feature type="transmembrane region" description="Helical" evidence="8">
    <location>
        <begin position="261"/>
        <end position="281"/>
    </location>
</feature>
<dbReference type="SUPFAM" id="SSF103473">
    <property type="entry name" value="MFS general substrate transporter"/>
    <property type="match status" value="1"/>
</dbReference>
<evidence type="ECO:0000256" key="3">
    <source>
        <dbReference type="ARBA" id="ARBA00022692"/>
    </source>
</evidence>
<comment type="similarity">
    <text evidence="6">Belongs to the major facilitator superfamily. Allantoate permease family.</text>
</comment>
<reference evidence="9" key="1">
    <citation type="submission" date="2022-06" db="EMBL/GenBank/DDBJ databases">
        <title>Complete genome sequences of two strains of the flax pathogen Septoria linicola.</title>
        <authorList>
            <person name="Lapalu N."/>
            <person name="Simon A."/>
            <person name="Demenou B."/>
            <person name="Paumier D."/>
            <person name="Guillot M.-P."/>
            <person name="Gout L."/>
            <person name="Valade R."/>
        </authorList>
    </citation>
    <scope>NUCLEOTIDE SEQUENCE</scope>
    <source>
        <strain evidence="9">SE15195</strain>
    </source>
</reference>
<feature type="transmembrane region" description="Helical" evidence="8">
    <location>
        <begin position="365"/>
        <end position="386"/>
    </location>
</feature>
<name>A0A9Q9ED46_9PEZI</name>
<dbReference type="PANTHER" id="PTHR43791">
    <property type="entry name" value="PERMEASE-RELATED"/>
    <property type="match status" value="1"/>
</dbReference>
<dbReference type="PANTHER" id="PTHR43791:SF59">
    <property type="entry name" value="TRANSPORTER, PUTATIVE (AFU_ORTHOLOGUE AFUA_1G06550)-RELATED"/>
    <property type="match status" value="1"/>
</dbReference>
<feature type="transmembrane region" description="Helical" evidence="8">
    <location>
        <begin position="101"/>
        <end position="128"/>
    </location>
</feature>
<evidence type="ECO:0000256" key="5">
    <source>
        <dbReference type="ARBA" id="ARBA00023136"/>
    </source>
</evidence>
<keyword evidence="3 8" id="KW-0812">Transmembrane</keyword>
<dbReference type="FunFam" id="1.20.1250.20:FF:000064">
    <property type="entry name" value="MFS allantoate transporter"/>
    <property type="match status" value="1"/>
</dbReference>
<dbReference type="GO" id="GO:0016020">
    <property type="term" value="C:membrane"/>
    <property type="evidence" value="ECO:0007669"/>
    <property type="project" value="UniProtKB-SubCell"/>
</dbReference>
<feature type="transmembrane region" description="Helical" evidence="8">
    <location>
        <begin position="168"/>
        <end position="186"/>
    </location>
</feature>
<evidence type="ECO:0000256" key="7">
    <source>
        <dbReference type="SAM" id="MobiDB-lite"/>
    </source>
</evidence>
<dbReference type="Pfam" id="PF07690">
    <property type="entry name" value="MFS_1"/>
    <property type="match status" value="1"/>
</dbReference>
<feature type="transmembrane region" description="Helical" evidence="8">
    <location>
        <begin position="230"/>
        <end position="249"/>
    </location>
</feature>
<evidence type="ECO:0000256" key="1">
    <source>
        <dbReference type="ARBA" id="ARBA00004141"/>
    </source>
</evidence>
<dbReference type="EMBL" id="CP099418">
    <property type="protein sequence ID" value="USW47386.1"/>
    <property type="molecule type" value="Genomic_DNA"/>
</dbReference>
<feature type="region of interest" description="Disordered" evidence="7">
    <location>
        <begin position="1"/>
        <end position="67"/>
    </location>
</feature>
<keyword evidence="10" id="KW-1185">Reference proteome</keyword>
<feature type="transmembrane region" description="Helical" evidence="8">
    <location>
        <begin position="330"/>
        <end position="353"/>
    </location>
</feature>
<feature type="transmembrane region" description="Helical" evidence="8">
    <location>
        <begin position="425"/>
        <end position="444"/>
    </location>
</feature>
<evidence type="ECO:0000256" key="6">
    <source>
        <dbReference type="ARBA" id="ARBA00037968"/>
    </source>
</evidence>
<dbReference type="AlphaFoldDB" id="A0A9Q9ED46"/>
<sequence length="575" mass="63089">MATPANLLRHRVSGPSVANSQDASEEETEPLTAETNTRDGENHASNKAHKSNDDQTETIETISSRDGHRDKAAELLRAAGHSVIVTPDENQRILRMIDWHILPIILAIYCLQSLDKTALSYASVFGLVEDLHLVDNQYSWSAAIVYVAQLVWQPLIAYFLVKLPLAKFCAIMVFCWGATLCGMVAAKDFGGLMAARFVLGSFEASVAPTFIALVQMWYRRVEQTNRNAAWYSMLGVVNIFGSLLSYGLAKIQSDTLRPFQTIFLFCGALTVAFSVLVFIWLPDSPMQAKFLRGDDKLLAIERLRMNQMGISSGVWRWDHVKECFLDVKTWLWFSMLTAVSIPSGGITTFGPLIVKSFGFDSFTTILFNMPFGGVQLIATLGGAWAATRWKVKSPVLVVLCIPPIIGISLLLSLEHTPGNRGVLLFAYYLTSVYPAISPLIYSWSGQNTGGDTKRKATTAVLFIGASAGNIIGPNLYTTEQAPGYRSGLISNLILFILIIVLVGLGVLWIAFLNRKHAVARERMGKAAEVVDLSMASGQVLASTNGALNDTDETGVGQKAFDDMTDLANEDFIYLM</sequence>
<proteinExistence type="inferred from homology"/>
<feature type="transmembrane region" description="Helical" evidence="8">
    <location>
        <begin position="198"/>
        <end position="218"/>
    </location>
</feature>
<accession>A0A9Q9ED46</accession>
<evidence type="ECO:0000256" key="8">
    <source>
        <dbReference type="SAM" id="Phobius"/>
    </source>
</evidence>
<dbReference type="Proteomes" id="UP001056384">
    <property type="component" value="Chromosome 1"/>
</dbReference>
<dbReference type="OrthoDB" id="6730379at2759"/>
<keyword evidence="5 8" id="KW-0472">Membrane</keyword>
<evidence type="ECO:0000256" key="4">
    <source>
        <dbReference type="ARBA" id="ARBA00022989"/>
    </source>
</evidence>
<feature type="transmembrane region" description="Helical" evidence="8">
    <location>
        <begin position="393"/>
        <end position="413"/>
    </location>
</feature>
<gene>
    <name evidence="9" type="ORF">Slin15195_G007050</name>
</gene>
<protein>
    <submittedName>
        <fullName evidence="9">Major facilitator superfamily, MFS transporter superfamily</fullName>
    </submittedName>
</protein>
<dbReference type="Gene3D" id="1.20.1250.20">
    <property type="entry name" value="MFS general substrate transporter like domains"/>
    <property type="match status" value="2"/>
</dbReference>
<dbReference type="GO" id="GO:0022857">
    <property type="term" value="F:transmembrane transporter activity"/>
    <property type="evidence" value="ECO:0007669"/>
    <property type="project" value="InterPro"/>
</dbReference>
<feature type="transmembrane region" description="Helical" evidence="8">
    <location>
        <begin position="140"/>
        <end position="161"/>
    </location>
</feature>